<organism evidence="7">
    <name type="scientific">Salmonella diarizonae</name>
    <dbReference type="NCBI Taxonomy" id="59204"/>
    <lineage>
        <taxon>Bacteria</taxon>
        <taxon>Pseudomonadati</taxon>
        <taxon>Pseudomonadota</taxon>
        <taxon>Gammaproteobacteria</taxon>
        <taxon>Enterobacterales</taxon>
        <taxon>Enterobacteriaceae</taxon>
        <taxon>Salmonella</taxon>
    </lineage>
</organism>
<dbReference type="EMBL" id="RSHK01000024">
    <property type="protein sequence ID" value="MIE71835.1"/>
    <property type="molecule type" value="Genomic_DNA"/>
</dbReference>
<feature type="domain" description="OmpA-like" evidence="6">
    <location>
        <begin position="428"/>
        <end position="546"/>
    </location>
</feature>
<keyword evidence="5" id="KW-1133">Transmembrane helix</keyword>
<accession>A0A6C8Y1K5</accession>
<evidence type="ECO:0000313" key="7">
    <source>
        <dbReference type="EMBL" id="MIE71835.1"/>
    </source>
</evidence>
<dbReference type="AlphaFoldDB" id="A0A6C8Y1K5"/>
<evidence type="ECO:0000256" key="1">
    <source>
        <dbReference type="ARBA" id="ARBA00004442"/>
    </source>
</evidence>
<dbReference type="PROSITE" id="PS51123">
    <property type="entry name" value="OMPA_2"/>
    <property type="match status" value="1"/>
</dbReference>
<sequence>MSVRHLRLLWLWGGLLMVLLCLFFLPLTAGGRIFILLLTVAAVSAAWVYAGRRWRVPPTDATWQNDLPDAPYRLPLVLVCGDTPDWSGGEPLYRSARGCWLRVSVAELQQTVRYLLWNRPDLVSQVTVMFGVCPQQHNDEAALTACLHTLRWQLGLVRRDARRAVPLLLVSTVAGTSVTHPLWQTAQAGEIVQVWQSDAGPCSTGAWLSQNNTAACMAVLVRMNALACLTTQTMMPALTADSDSLPPVVPAMLLYHQKPSSTVPVLPDSLWSRWLSRHTALKVFPGWQPDISSEGGILPDFILPLLPRGQGEAPRSLVLRRAFFLFTFSAVIALLSSGWNNRQLFQRVSFDIARYDRIPVDDYGPKGDAVAALREDAALLDSQARNGVPLRMSLGLYQGERLRLPVLEAISTYVPPPLPAEPQPNPVTVPKTVRLDSLSLFDSGKSQLKPDSTKVLVNALVGIKAKPGWLIVVSGHTDNTGNPKLNQTLSLKRAEAVRDWMRDTGDVPESCFAVQGYGAGRPVATNDTPEGRALNRRVEISLVPQADACRVPGTRSTPSTDDGTSKTEME</sequence>
<feature type="transmembrane region" description="Helical" evidence="5">
    <location>
        <begin position="318"/>
        <end position="339"/>
    </location>
</feature>
<dbReference type="Pfam" id="PF00691">
    <property type="entry name" value="OmpA"/>
    <property type="match status" value="1"/>
</dbReference>
<dbReference type="Proteomes" id="UP000885362">
    <property type="component" value="Unassembled WGS sequence"/>
</dbReference>
<keyword evidence="5" id="KW-0812">Transmembrane</keyword>
<dbReference type="InterPro" id="IPR050330">
    <property type="entry name" value="Bact_OuterMem_StrucFunc"/>
</dbReference>
<protein>
    <submittedName>
        <fullName evidence="7">OmpA family protein</fullName>
    </submittedName>
</protein>
<feature type="region of interest" description="Disordered" evidence="4">
    <location>
        <begin position="546"/>
        <end position="570"/>
    </location>
</feature>
<proteinExistence type="predicted"/>
<evidence type="ECO:0000256" key="5">
    <source>
        <dbReference type="SAM" id="Phobius"/>
    </source>
</evidence>
<comment type="caution">
    <text evidence="7">The sequence shown here is derived from an EMBL/GenBank/DDBJ whole genome shotgun (WGS) entry which is preliminary data.</text>
</comment>
<dbReference type="GO" id="GO:0009279">
    <property type="term" value="C:cell outer membrane"/>
    <property type="evidence" value="ECO:0007669"/>
    <property type="project" value="UniProtKB-SubCell"/>
</dbReference>
<dbReference type="InterPro" id="IPR006664">
    <property type="entry name" value="OMP_bac"/>
</dbReference>
<reference evidence="7" key="1">
    <citation type="submission" date="2018-08" db="EMBL/GenBank/DDBJ databases">
        <authorList>
            <consortium name="GenomeTrakr network: Whole genome sequencing for foodborne pathogen traceback"/>
        </authorList>
    </citation>
    <scope>NUCLEOTIDE SEQUENCE [LARGE SCALE GENOMIC DNA]</scope>
    <source>
        <strain evidence="7">FMA0132</strain>
    </source>
</reference>
<name>A0A6C8Y1K5_SALDZ</name>
<comment type="subcellular location">
    <subcellularLocation>
        <location evidence="1">Cell outer membrane</location>
    </subcellularLocation>
</comment>
<dbReference type="CDD" id="cd07185">
    <property type="entry name" value="OmpA_C-like"/>
    <property type="match status" value="1"/>
</dbReference>
<dbReference type="PANTHER" id="PTHR30329">
    <property type="entry name" value="STATOR ELEMENT OF FLAGELLAR MOTOR COMPLEX"/>
    <property type="match status" value="1"/>
</dbReference>
<dbReference type="Gene3D" id="3.30.1330.60">
    <property type="entry name" value="OmpA-like domain"/>
    <property type="match status" value="1"/>
</dbReference>
<dbReference type="InterPro" id="IPR006665">
    <property type="entry name" value="OmpA-like"/>
</dbReference>
<gene>
    <name evidence="7" type="ORF">EL06_21040</name>
</gene>
<evidence type="ECO:0000256" key="3">
    <source>
        <dbReference type="PROSITE-ProRule" id="PRU00473"/>
    </source>
</evidence>
<keyword evidence="2 3" id="KW-0472">Membrane</keyword>
<feature type="transmembrane region" description="Helical" evidence="5">
    <location>
        <begin position="9"/>
        <end position="27"/>
    </location>
</feature>
<feature type="transmembrane region" description="Helical" evidence="5">
    <location>
        <begin position="33"/>
        <end position="50"/>
    </location>
</feature>
<dbReference type="PANTHER" id="PTHR30329:SF20">
    <property type="entry name" value="EXPORTED PROTEIN"/>
    <property type="match status" value="1"/>
</dbReference>
<evidence type="ECO:0000256" key="4">
    <source>
        <dbReference type="SAM" id="MobiDB-lite"/>
    </source>
</evidence>
<dbReference type="InterPro" id="IPR036737">
    <property type="entry name" value="OmpA-like_sf"/>
</dbReference>
<dbReference type="PRINTS" id="PR01021">
    <property type="entry name" value="OMPADOMAIN"/>
</dbReference>
<dbReference type="SUPFAM" id="SSF103088">
    <property type="entry name" value="OmpA-like"/>
    <property type="match status" value="1"/>
</dbReference>
<evidence type="ECO:0000259" key="6">
    <source>
        <dbReference type="PROSITE" id="PS51123"/>
    </source>
</evidence>
<evidence type="ECO:0000256" key="2">
    <source>
        <dbReference type="ARBA" id="ARBA00023136"/>
    </source>
</evidence>